<keyword evidence="8 10" id="KW-0472">Membrane</keyword>
<evidence type="ECO:0000313" key="12">
    <source>
        <dbReference type="EMBL" id="MBC8590592.1"/>
    </source>
</evidence>
<dbReference type="Pfam" id="PF00482">
    <property type="entry name" value="T2SSF"/>
    <property type="match status" value="2"/>
</dbReference>
<feature type="domain" description="Type II secretion system protein GspF" evidence="11">
    <location>
        <begin position="270"/>
        <end position="392"/>
    </location>
</feature>
<dbReference type="PRINTS" id="PR00812">
    <property type="entry name" value="BCTERIALGSPF"/>
</dbReference>
<comment type="subcellular location">
    <subcellularLocation>
        <location evidence="1">Cell inner membrane</location>
        <topology evidence="1">Multi-pass membrane protein</topology>
    </subcellularLocation>
    <subcellularLocation>
        <location evidence="9">Cell membrane</location>
        <topology evidence="9">Multi-pass membrane protein</topology>
    </subcellularLocation>
</comment>
<feature type="transmembrane region" description="Helical" evidence="10">
    <location>
        <begin position="168"/>
        <end position="193"/>
    </location>
</feature>
<dbReference type="FunFam" id="1.20.81.30:FF:000001">
    <property type="entry name" value="Type II secretion system protein F"/>
    <property type="match status" value="2"/>
</dbReference>
<dbReference type="GO" id="GO:0009306">
    <property type="term" value="P:protein secretion"/>
    <property type="evidence" value="ECO:0007669"/>
    <property type="project" value="InterPro"/>
</dbReference>
<organism evidence="12 13">
    <name type="scientific">Wansuia hejianensis</name>
    <dbReference type="NCBI Taxonomy" id="2763667"/>
    <lineage>
        <taxon>Bacteria</taxon>
        <taxon>Bacillati</taxon>
        <taxon>Bacillota</taxon>
        <taxon>Clostridia</taxon>
        <taxon>Lachnospirales</taxon>
        <taxon>Lachnospiraceae</taxon>
        <taxon>Wansuia</taxon>
    </lineage>
</organism>
<evidence type="ECO:0000256" key="7">
    <source>
        <dbReference type="ARBA" id="ARBA00022989"/>
    </source>
</evidence>
<dbReference type="InterPro" id="IPR042094">
    <property type="entry name" value="T2SS_GspF_sf"/>
</dbReference>
<evidence type="ECO:0000256" key="4">
    <source>
        <dbReference type="ARBA" id="ARBA00022475"/>
    </source>
</evidence>
<keyword evidence="13" id="KW-1185">Reference proteome</keyword>
<dbReference type="PROSITE" id="PS00874">
    <property type="entry name" value="T2SP_F"/>
    <property type="match status" value="1"/>
</dbReference>
<dbReference type="Gene3D" id="1.20.81.30">
    <property type="entry name" value="Type II secretion system (T2SS), domain F"/>
    <property type="match status" value="2"/>
</dbReference>
<evidence type="ECO:0000256" key="9">
    <source>
        <dbReference type="RuleBase" id="RU003923"/>
    </source>
</evidence>
<dbReference type="InterPro" id="IPR003004">
    <property type="entry name" value="GspF/PilC"/>
</dbReference>
<keyword evidence="5" id="KW-0997">Cell inner membrane</keyword>
<accession>A0A926IHE9</accession>
<comment type="caution">
    <text evidence="12">The sequence shown here is derived from an EMBL/GenBank/DDBJ whole genome shotgun (WGS) entry which is preliminary data.</text>
</comment>
<reference evidence="12 13" key="1">
    <citation type="submission" date="2020-08" db="EMBL/GenBank/DDBJ databases">
        <title>Genome public.</title>
        <authorList>
            <person name="Liu C."/>
            <person name="Sun Q."/>
        </authorList>
    </citation>
    <scope>NUCLEOTIDE SEQUENCE [LARGE SCALE GENOMIC DNA]</scope>
    <source>
        <strain evidence="12 13">NSJ-26</strain>
    </source>
</reference>
<keyword evidence="6 9" id="KW-0812">Transmembrane</keyword>
<feature type="transmembrane region" description="Helical" evidence="10">
    <location>
        <begin position="221"/>
        <end position="238"/>
    </location>
</feature>
<evidence type="ECO:0000256" key="1">
    <source>
        <dbReference type="ARBA" id="ARBA00004429"/>
    </source>
</evidence>
<comment type="similarity">
    <text evidence="2 9">Belongs to the GSP F family.</text>
</comment>
<keyword evidence="3 9" id="KW-0813">Transport</keyword>
<proteinExistence type="inferred from homology"/>
<evidence type="ECO:0000256" key="3">
    <source>
        <dbReference type="ARBA" id="ARBA00022448"/>
    </source>
</evidence>
<evidence type="ECO:0000256" key="10">
    <source>
        <dbReference type="SAM" id="Phobius"/>
    </source>
</evidence>
<keyword evidence="7 10" id="KW-1133">Transmembrane helix</keyword>
<dbReference type="InterPro" id="IPR018076">
    <property type="entry name" value="T2SS_GspF_dom"/>
</dbReference>
<dbReference type="PANTHER" id="PTHR30012:SF0">
    <property type="entry name" value="TYPE II SECRETION SYSTEM PROTEIN F-RELATED"/>
    <property type="match status" value="1"/>
</dbReference>
<gene>
    <name evidence="12" type="ORF">H8689_05535</name>
</gene>
<dbReference type="AlphaFoldDB" id="A0A926IHE9"/>
<dbReference type="PANTHER" id="PTHR30012">
    <property type="entry name" value="GENERAL SECRETION PATHWAY PROTEIN"/>
    <property type="match status" value="1"/>
</dbReference>
<keyword evidence="4" id="KW-1003">Cell membrane</keyword>
<name>A0A926IHE9_9FIRM</name>
<feature type="domain" description="Type II secretion system protein GspF" evidence="11">
    <location>
        <begin position="67"/>
        <end position="190"/>
    </location>
</feature>
<feature type="transmembrane region" description="Helical" evidence="10">
    <location>
        <begin position="373"/>
        <end position="394"/>
    </location>
</feature>
<evidence type="ECO:0000256" key="2">
    <source>
        <dbReference type="ARBA" id="ARBA00005745"/>
    </source>
</evidence>
<protein>
    <submittedName>
        <fullName evidence="12">Type II secretion system F family protein</fullName>
    </submittedName>
</protein>
<dbReference type="EMBL" id="JACRTK010000002">
    <property type="protein sequence ID" value="MBC8590592.1"/>
    <property type="molecule type" value="Genomic_DNA"/>
</dbReference>
<sequence>MVLYKYKAISKDGEIIEGFFEAFEEDEVLAMLKSYEYLPIVIKEHIGYHKKDILFGPRVKNKDLAVFCRQFHIMIDSGMDILECIDILKSQTKNKTLNAALNKIYEDIQKGYTISQAMEKHQKVFPTMLVNMIEAGELSGSLSIILDRMAIYFEKENKLQNKIKSAMIYPMILIIVSIIVVTFMVVIVFPSFINMFDISNTLLPLNTRILLSISKYLKNNYFKFITINITIINLLLLFKKTVRGQYFFDNLKIKIPGIKTINIKIITARFARTLSVLISSGIPLLDSLEIVSRVLKNIVVEDKLLEASNKIKMGTPLSVGMKKTKIFSNMVHSMLKVGEESGSLDEILIKVADFYDEEVEESIQRMITLIEPILIIIMALIIGFIVMAIALPIFDIIQTI</sequence>
<evidence type="ECO:0000256" key="5">
    <source>
        <dbReference type="ARBA" id="ARBA00022519"/>
    </source>
</evidence>
<dbReference type="InterPro" id="IPR001992">
    <property type="entry name" value="T2SS_GspF/T4SS_PilC_CS"/>
</dbReference>
<evidence type="ECO:0000256" key="6">
    <source>
        <dbReference type="ARBA" id="ARBA00022692"/>
    </source>
</evidence>
<dbReference type="Proteomes" id="UP000601522">
    <property type="component" value="Unassembled WGS sequence"/>
</dbReference>
<evidence type="ECO:0000313" key="13">
    <source>
        <dbReference type="Proteomes" id="UP000601522"/>
    </source>
</evidence>
<evidence type="ECO:0000256" key="8">
    <source>
        <dbReference type="ARBA" id="ARBA00023136"/>
    </source>
</evidence>
<evidence type="ECO:0000259" key="11">
    <source>
        <dbReference type="Pfam" id="PF00482"/>
    </source>
</evidence>
<dbReference type="GO" id="GO:0005886">
    <property type="term" value="C:plasma membrane"/>
    <property type="evidence" value="ECO:0007669"/>
    <property type="project" value="UniProtKB-SubCell"/>
</dbReference>